<sequence length="170" mass="20301">MSKRPILYISVESSTDTVEIIIMLLLYLAEHLRRHTQQRPFMIFEFTYLLINRKVKDVYVKREVSKDEAVIFMKGKDNKYEIIPLSNTAKLSYRDVLVKGRANETKDLEDFMNRRHRHNENYDDLPDAPQEVLSEAEQENLIFETLREVYKDIKAGEYFEKAFEKLERGF</sequence>
<reference evidence="1" key="1">
    <citation type="submission" date="2021-06" db="EMBL/GenBank/DDBJ databases">
        <authorList>
            <person name="Kallberg Y."/>
            <person name="Tangrot J."/>
            <person name="Rosling A."/>
        </authorList>
    </citation>
    <scope>NUCLEOTIDE SEQUENCE</scope>
    <source>
        <strain evidence="1">87-6 pot B 2015</strain>
    </source>
</reference>
<evidence type="ECO:0000313" key="1">
    <source>
        <dbReference type="EMBL" id="CAG8589099.1"/>
    </source>
</evidence>
<dbReference type="Proteomes" id="UP000789375">
    <property type="component" value="Unassembled WGS sequence"/>
</dbReference>
<dbReference type="AlphaFoldDB" id="A0A9N9C6P8"/>
<keyword evidence="2" id="KW-1185">Reference proteome</keyword>
<accession>A0A9N9C6P8</accession>
<dbReference type="EMBL" id="CAJVPP010002146">
    <property type="protein sequence ID" value="CAG8589099.1"/>
    <property type="molecule type" value="Genomic_DNA"/>
</dbReference>
<comment type="caution">
    <text evidence="1">The sequence shown here is derived from an EMBL/GenBank/DDBJ whole genome shotgun (WGS) entry which is preliminary data.</text>
</comment>
<proteinExistence type="predicted"/>
<name>A0A9N9C6P8_FUNMO</name>
<evidence type="ECO:0000313" key="2">
    <source>
        <dbReference type="Proteomes" id="UP000789375"/>
    </source>
</evidence>
<protein>
    <submittedName>
        <fullName evidence="1">5593_t:CDS:1</fullName>
    </submittedName>
</protein>
<gene>
    <name evidence="1" type="ORF">FMOSSE_LOCUS8343</name>
</gene>
<organism evidence="1 2">
    <name type="scientific">Funneliformis mosseae</name>
    <name type="common">Endomycorrhizal fungus</name>
    <name type="synonym">Glomus mosseae</name>
    <dbReference type="NCBI Taxonomy" id="27381"/>
    <lineage>
        <taxon>Eukaryota</taxon>
        <taxon>Fungi</taxon>
        <taxon>Fungi incertae sedis</taxon>
        <taxon>Mucoromycota</taxon>
        <taxon>Glomeromycotina</taxon>
        <taxon>Glomeromycetes</taxon>
        <taxon>Glomerales</taxon>
        <taxon>Glomeraceae</taxon>
        <taxon>Funneliformis</taxon>
    </lineage>
</organism>